<evidence type="ECO:0000313" key="2">
    <source>
        <dbReference type="EMBL" id="RKO90959.1"/>
    </source>
</evidence>
<dbReference type="InterPro" id="IPR035979">
    <property type="entry name" value="RBD_domain_sf"/>
</dbReference>
<protein>
    <recommendedName>
        <fullName evidence="1">RRM domain-containing protein</fullName>
    </recommendedName>
</protein>
<dbReference type="OrthoDB" id="5970at2759"/>
<keyword evidence="3" id="KW-1185">Reference proteome</keyword>
<sequence length="131" mass="13463">MSGPGPSGNGAALFIGRLPADVRSRDLEDVFFKFGRILRCDIKRGQADSRPLVVLGTRVVVEYAKGGGRRSGENECFKDWESNAVATATGLVTAVKEAMADATADETATMAAGGAAPLLAVEAPAAPNAGI</sequence>
<feature type="domain" description="RRM" evidence="1">
    <location>
        <begin position="13"/>
        <end position="46"/>
    </location>
</feature>
<dbReference type="InterPro" id="IPR012677">
    <property type="entry name" value="Nucleotide-bd_a/b_plait_sf"/>
</dbReference>
<proteinExistence type="predicted"/>
<evidence type="ECO:0000313" key="3">
    <source>
        <dbReference type="Proteomes" id="UP000269721"/>
    </source>
</evidence>
<organism evidence="2 3">
    <name type="scientific">Blyttiomyces helicus</name>
    <dbReference type="NCBI Taxonomy" id="388810"/>
    <lineage>
        <taxon>Eukaryota</taxon>
        <taxon>Fungi</taxon>
        <taxon>Fungi incertae sedis</taxon>
        <taxon>Chytridiomycota</taxon>
        <taxon>Chytridiomycota incertae sedis</taxon>
        <taxon>Chytridiomycetes</taxon>
        <taxon>Chytridiomycetes incertae sedis</taxon>
        <taxon>Blyttiomyces</taxon>
    </lineage>
</organism>
<gene>
    <name evidence="2" type="ORF">BDK51DRAFT_28604</name>
</gene>
<evidence type="ECO:0000259" key="1">
    <source>
        <dbReference type="Pfam" id="PF00076"/>
    </source>
</evidence>
<dbReference type="SUPFAM" id="SSF54928">
    <property type="entry name" value="RNA-binding domain, RBD"/>
    <property type="match status" value="1"/>
</dbReference>
<dbReference type="GO" id="GO:0003723">
    <property type="term" value="F:RNA binding"/>
    <property type="evidence" value="ECO:0007669"/>
    <property type="project" value="InterPro"/>
</dbReference>
<dbReference type="Proteomes" id="UP000269721">
    <property type="component" value="Unassembled WGS sequence"/>
</dbReference>
<dbReference type="Gene3D" id="3.30.70.330">
    <property type="match status" value="1"/>
</dbReference>
<name>A0A4P9WE19_9FUNG</name>
<dbReference type="InterPro" id="IPR000504">
    <property type="entry name" value="RRM_dom"/>
</dbReference>
<dbReference type="EMBL" id="KZ995297">
    <property type="protein sequence ID" value="RKO90959.1"/>
    <property type="molecule type" value="Genomic_DNA"/>
</dbReference>
<dbReference type="AlphaFoldDB" id="A0A4P9WE19"/>
<dbReference type="Pfam" id="PF00076">
    <property type="entry name" value="RRM_1"/>
    <property type="match status" value="1"/>
</dbReference>
<reference evidence="3" key="1">
    <citation type="journal article" date="2018" name="Nat. Microbiol.">
        <title>Leveraging single-cell genomics to expand the fungal tree of life.</title>
        <authorList>
            <person name="Ahrendt S.R."/>
            <person name="Quandt C.A."/>
            <person name="Ciobanu D."/>
            <person name="Clum A."/>
            <person name="Salamov A."/>
            <person name="Andreopoulos B."/>
            <person name="Cheng J.F."/>
            <person name="Woyke T."/>
            <person name="Pelin A."/>
            <person name="Henrissat B."/>
            <person name="Reynolds N.K."/>
            <person name="Benny G.L."/>
            <person name="Smith M.E."/>
            <person name="James T.Y."/>
            <person name="Grigoriev I.V."/>
        </authorList>
    </citation>
    <scope>NUCLEOTIDE SEQUENCE [LARGE SCALE GENOMIC DNA]</scope>
</reference>
<accession>A0A4P9WE19</accession>